<accession>A0A844GAU6</accession>
<comment type="caution">
    <text evidence="1">The sequence shown here is derived from an EMBL/GenBank/DDBJ whole genome shotgun (WGS) entry which is preliminary data.</text>
</comment>
<dbReference type="RefSeq" id="WP_230369547.1">
    <property type="nucleotide sequence ID" value="NZ_WLYX01000001.1"/>
</dbReference>
<protein>
    <submittedName>
        <fullName evidence="1">Uncharacterized protein</fullName>
    </submittedName>
</protein>
<dbReference type="EMBL" id="WLYX01000001">
    <property type="protein sequence ID" value="MTD32902.1"/>
    <property type="molecule type" value="Genomic_DNA"/>
</dbReference>
<sequence length="81" mass="8409">MRGLDLPSLQSGGAEILTFYPGGLSKTAVAVSLEPGLTVQAITGRLDKALSPEGIRVTLSAQGELELSVPELAFVKQLLTS</sequence>
<evidence type="ECO:0000313" key="1">
    <source>
        <dbReference type="EMBL" id="MTD32902.1"/>
    </source>
</evidence>
<proteinExistence type="predicted"/>
<dbReference type="AlphaFoldDB" id="A0A844GAU6"/>
<dbReference type="Proteomes" id="UP000446658">
    <property type="component" value="Unassembled WGS sequence"/>
</dbReference>
<gene>
    <name evidence="1" type="ORF">GKE73_05770</name>
</gene>
<reference evidence="1 2" key="1">
    <citation type="submission" date="2019-11" db="EMBL/GenBank/DDBJ databases">
        <title>Draft genome sequence of Paludibacterium sp. dN18-1.</title>
        <authorList>
            <person name="Im W.-T."/>
        </authorList>
    </citation>
    <scope>NUCLEOTIDE SEQUENCE [LARGE SCALE GENOMIC DNA]</scope>
    <source>
        <strain evidence="2">dN 18-1</strain>
    </source>
</reference>
<name>A0A844GAU6_9NEIS</name>
<evidence type="ECO:0000313" key="2">
    <source>
        <dbReference type="Proteomes" id="UP000446658"/>
    </source>
</evidence>
<keyword evidence="2" id="KW-1185">Reference proteome</keyword>
<organism evidence="1 2">
    <name type="scientific">Paludibacterium denitrificans</name>
    <dbReference type="NCBI Taxonomy" id="2675226"/>
    <lineage>
        <taxon>Bacteria</taxon>
        <taxon>Pseudomonadati</taxon>
        <taxon>Pseudomonadota</taxon>
        <taxon>Betaproteobacteria</taxon>
        <taxon>Neisseriales</taxon>
        <taxon>Chromobacteriaceae</taxon>
        <taxon>Paludibacterium</taxon>
    </lineage>
</organism>